<keyword evidence="4" id="KW-1185">Reference proteome</keyword>
<dbReference type="AlphaFoldDB" id="A1VVW7"/>
<dbReference type="CDD" id="cd00371">
    <property type="entry name" value="HMA"/>
    <property type="match status" value="1"/>
</dbReference>
<name>A1VVW7_POLNA</name>
<dbReference type="InterPro" id="IPR036163">
    <property type="entry name" value="HMA_dom_sf"/>
</dbReference>
<geneLocation type="plasmid" evidence="3 4">
    <name>pPNAP02</name>
</geneLocation>
<keyword evidence="3" id="KW-0614">Plasmid</keyword>
<dbReference type="InterPro" id="IPR006121">
    <property type="entry name" value="HMA_dom"/>
</dbReference>
<evidence type="ECO:0000313" key="3">
    <source>
        <dbReference type="EMBL" id="ABM39795.1"/>
    </source>
</evidence>
<dbReference type="FunFam" id="3.30.70.100:FF:000001">
    <property type="entry name" value="ATPase copper transporting beta"/>
    <property type="match status" value="1"/>
</dbReference>
<dbReference type="InterPro" id="IPR017969">
    <property type="entry name" value="Heavy-metal-associated_CS"/>
</dbReference>
<sequence>MQSMTFDIHGMTCGGCVGGVQRTLQKIDGVSDIQVSLHSEKTILKVDPLHVSALQIEVTIAKLGYQANFRPSAIDGQVAS</sequence>
<keyword evidence="1" id="KW-0479">Metal-binding</keyword>
<accession>A1VVW7</accession>
<reference evidence="4" key="1">
    <citation type="journal article" date="2009" name="Environ. Microbiol.">
        <title>The genome of Polaromonas naphthalenivorans strain CJ2, isolated from coal tar-contaminated sediment, reveals physiological and metabolic versatility and evolution through extensive horizontal gene transfer.</title>
        <authorList>
            <person name="Yagi J.M."/>
            <person name="Sims D."/>
            <person name="Brettin T."/>
            <person name="Bruce D."/>
            <person name="Madsen E.L."/>
        </authorList>
    </citation>
    <scope>NUCLEOTIDE SEQUENCE [LARGE SCALE GENOMIC DNA]</scope>
    <source>
        <strain evidence="4">CJ2</strain>
        <plasmid evidence="4">Plasmid pPNAP02</plasmid>
    </source>
</reference>
<protein>
    <submittedName>
        <fullName evidence="3">Heavy metal transport/detoxification protein</fullName>
    </submittedName>
</protein>
<dbReference type="KEGG" id="pna:Pnap_4522"/>
<dbReference type="SUPFAM" id="SSF55008">
    <property type="entry name" value="HMA, heavy metal-associated domain"/>
    <property type="match status" value="1"/>
</dbReference>
<dbReference type="Pfam" id="PF00403">
    <property type="entry name" value="HMA"/>
    <property type="match status" value="1"/>
</dbReference>
<dbReference type="eggNOG" id="COG2608">
    <property type="taxonomic scope" value="Bacteria"/>
</dbReference>
<gene>
    <name evidence="3" type="ordered locus">Pnap_4522</name>
</gene>
<dbReference type="Gene3D" id="3.30.70.100">
    <property type="match status" value="1"/>
</dbReference>
<dbReference type="EMBL" id="CP000531">
    <property type="protein sequence ID" value="ABM39795.1"/>
    <property type="molecule type" value="Genomic_DNA"/>
</dbReference>
<dbReference type="HOGENOM" id="CLU_134973_10_3_4"/>
<proteinExistence type="predicted"/>
<dbReference type="GO" id="GO:0046872">
    <property type="term" value="F:metal ion binding"/>
    <property type="evidence" value="ECO:0007669"/>
    <property type="project" value="UniProtKB-KW"/>
</dbReference>
<dbReference type="PROSITE" id="PS50846">
    <property type="entry name" value="HMA_2"/>
    <property type="match status" value="1"/>
</dbReference>
<evidence type="ECO:0000256" key="1">
    <source>
        <dbReference type="ARBA" id="ARBA00022723"/>
    </source>
</evidence>
<dbReference type="OrthoDB" id="9813965at2"/>
<evidence type="ECO:0000259" key="2">
    <source>
        <dbReference type="PROSITE" id="PS50846"/>
    </source>
</evidence>
<feature type="domain" description="HMA" evidence="2">
    <location>
        <begin position="2"/>
        <end position="68"/>
    </location>
</feature>
<dbReference type="Proteomes" id="UP000000644">
    <property type="component" value="Plasmid pPNAP02"/>
</dbReference>
<evidence type="ECO:0000313" key="4">
    <source>
        <dbReference type="Proteomes" id="UP000000644"/>
    </source>
</evidence>
<dbReference type="RefSeq" id="WP_011798170.1">
    <property type="nucleotide sequence ID" value="NC_008758.1"/>
</dbReference>
<organism evidence="3 4">
    <name type="scientific">Polaromonas naphthalenivorans (strain CJ2)</name>
    <dbReference type="NCBI Taxonomy" id="365044"/>
    <lineage>
        <taxon>Bacteria</taxon>
        <taxon>Pseudomonadati</taxon>
        <taxon>Pseudomonadota</taxon>
        <taxon>Betaproteobacteria</taxon>
        <taxon>Burkholderiales</taxon>
        <taxon>Comamonadaceae</taxon>
        <taxon>Polaromonas</taxon>
    </lineage>
</organism>
<dbReference type="PROSITE" id="PS01047">
    <property type="entry name" value="HMA_1"/>
    <property type="match status" value="1"/>
</dbReference>